<feature type="non-terminal residue" evidence="1">
    <location>
        <position position="172"/>
    </location>
</feature>
<gene>
    <name evidence="1" type="ORF">S03H2_55785</name>
</gene>
<comment type="caution">
    <text evidence="1">The sequence shown here is derived from an EMBL/GenBank/DDBJ whole genome shotgun (WGS) entry which is preliminary data.</text>
</comment>
<dbReference type="EMBL" id="BARU01035667">
    <property type="protein sequence ID" value="GAH83088.1"/>
    <property type="molecule type" value="Genomic_DNA"/>
</dbReference>
<sequence>MKRRKISYFKFFVLSFTMIILIFMAGCSGLSLTEPIINSFSADPTTITVGESSVLSWSITDANSVTIDNGVGSVTFTGNTMVNPVVTTTYTLTATNNTGSVTAMITVTVNPLASEVLIHIPPRDYEQSDFCGEVCIQEALLYFGRYFSQLEINLAGGKDGIIGLWGNDIEIA</sequence>
<evidence type="ECO:0008006" key="2">
    <source>
        <dbReference type="Google" id="ProtNLM"/>
    </source>
</evidence>
<accession>X1KM14</accession>
<name>X1KM14_9ZZZZ</name>
<reference evidence="1" key="1">
    <citation type="journal article" date="2014" name="Front. Microbiol.">
        <title>High frequency of phylogenetically diverse reductive dehalogenase-homologous genes in deep subseafloor sedimentary metagenomes.</title>
        <authorList>
            <person name="Kawai M."/>
            <person name="Futagami T."/>
            <person name="Toyoda A."/>
            <person name="Takaki Y."/>
            <person name="Nishi S."/>
            <person name="Hori S."/>
            <person name="Arai W."/>
            <person name="Tsubouchi T."/>
            <person name="Morono Y."/>
            <person name="Uchiyama I."/>
            <person name="Ito T."/>
            <person name="Fujiyama A."/>
            <person name="Inagaki F."/>
            <person name="Takami H."/>
        </authorList>
    </citation>
    <scope>NUCLEOTIDE SEQUENCE</scope>
    <source>
        <strain evidence="1">Expedition CK06-06</strain>
    </source>
</reference>
<organism evidence="1">
    <name type="scientific">marine sediment metagenome</name>
    <dbReference type="NCBI Taxonomy" id="412755"/>
    <lineage>
        <taxon>unclassified sequences</taxon>
        <taxon>metagenomes</taxon>
        <taxon>ecological metagenomes</taxon>
    </lineage>
</organism>
<protein>
    <recommendedName>
        <fullName evidence="2">HYR domain-containing protein</fullName>
    </recommendedName>
</protein>
<dbReference type="AlphaFoldDB" id="X1KM14"/>
<proteinExistence type="predicted"/>
<dbReference type="PROSITE" id="PS51257">
    <property type="entry name" value="PROKAR_LIPOPROTEIN"/>
    <property type="match status" value="1"/>
</dbReference>
<evidence type="ECO:0000313" key="1">
    <source>
        <dbReference type="EMBL" id="GAH83088.1"/>
    </source>
</evidence>